<dbReference type="InterPro" id="IPR021109">
    <property type="entry name" value="Peptidase_aspartic_dom_sf"/>
</dbReference>
<dbReference type="GO" id="GO:0008270">
    <property type="term" value="F:zinc ion binding"/>
    <property type="evidence" value="ECO:0007669"/>
    <property type="project" value="UniProtKB-KW"/>
</dbReference>
<dbReference type="GO" id="GO:0003676">
    <property type="term" value="F:nucleic acid binding"/>
    <property type="evidence" value="ECO:0007669"/>
    <property type="project" value="InterPro"/>
</dbReference>
<dbReference type="AlphaFoldDB" id="V5GXZ1"/>
<feature type="non-terminal residue" evidence="3">
    <location>
        <position position="239"/>
    </location>
</feature>
<proteinExistence type="predicted"/>
<dbReference type="PROSITE" id="PS50158">
    <property type="entry name" value="ZF_CCHC"/>
    <property type="match status" value="1"/>
</dbReference>
<name>V5GXZ1_ANOGL</name>
<accession>V5GXZ1</accession>
<reference evidence="3" key="1">
    <citation type="submission" date="2013-07" db="EMBL/GenBank/DDBJ databases">
        <title>Midgut Transcriptome Profiling of Anoplphora glabripennis, a Lignocellulose Degrading, Wood-Boring Cerambycid.</title>
        <authorList>
            <person name="Scully E.D."/>
            <person name="Hoover K."/>
            <person name="Carlson J.E."/>
            <person name="Tien M."/>
            <person name="Geib S.M."/>
        </authorList>
    </citation>
    <scope>NUCLEOTIDE SEQUENCE</scope>
</reference>
<protein>
    <recommendedName>
        <fullName evidence="2">CCHC-type domain-containing protein</fullName>
    </recommendedName>
</protein>
<dbReference type="InterPro" id="IPR036875">
    <property type="entry name" value="Znf_CCHC_sf"/>
</dbReference>
<sequence length="239" mass="27017">MVAVAGNAKTDISDQKAATYETESGQNLYDYCFLKLTKLNQLQLPLTNDQIIDSIIEGVRDKRTQISLRGASYKTFVEFAAYVKTFPPVYGKPDIKKRTLDVSVSNRSFKIVKSLSSPNKVTRCYECNEIGHKRHTCPKFSAQPSSSNVCTVCRKAGHNENNCFKRKKVNQKTEHKNVNFLVTNKNSIYHKRAKIGNIKLKCFIDLGSECTLIKQSVADKLQLNLKQINRPVELFGFNG</sequence>
<keyword evidence="1" id="KW-0479">Metal-binding</keyword>
<feature type="domain" description="CCHC-type" evidence="2">
    <location>
        <begin position="123"/>
        <end position="139"/>
    </location>
</feature>
<keyword evidence="1" id="KW-0862">Zinc</keyword>
<evidence type="ECO:0000313" key="3">
    <source>
        <dbReference type="EMBL" id="JAB65243.1"/>
    </source>
</evidence>
<dbReference type="Gene3D" id="4.10.60.10">
    <property type="entry name" value="Zinc finger, CCHC-type"/>
    <property type="match status" value="1"/>
</dbReference>
<evidence type="ECO:0000259" key="2">
    <source>
        <dbReference type="PROSITE" id="PS50158"/>
    </source>
</evidence>
<keyword evidence="1" id="KW-0863">Zinc-finger</keyword>
<dbReference type="SMART" id="SM00343">
    <property type="entry name" value="ZnF_C2HC"/>
    <property type="match status" value="2"/>
</dbReference>
<dbReference type="EMBL" id="GALX01003223">
    <property type="protein sequence ID" value="JAB65243.1"/>
    <property type="molecule type" value="Transcribed_RNA"/>
</dbReference>
<evidence type="ECO:0000256" key="1">
    <source>
        <dbReference type="PROSITE-ProRule" id="PRU00047"/>
    </source>
</evidence>
<dbReference type="SUPFAM" id="SSF57756">
    <property type="entry name" value="Retrovirus zinc finger-like domains"/>
    <property type="match status" value="1"/>
</dbReference>
<dbReference type="Gene3D" id="2.40.70.10">
    <property type="entry name" value="Acid Proteases"/>
    <property type="match status" value="1"/>
</dbReference>
<dbReference type="InterPro" id="IPR001878">
    <property type="entry name" value="Znf_CCHC"/>
</dbReference>
<organism evidence="3">
    <name type="scientific">Anoplophora glabripennis</name>
    <name type="common">Asian longhorn beetle</name>
    <name type="synonym">Anoplophora nobilis</name>
    <dbReference type="NCBI Taxonomy" id="217634"/>
    <lineage>
        <taxon>Eukaryota</taxon>
        <taxon>Metazoa</taxon>
        <taxon>Ecdysozoa</taxon>
        <taxon>Arthropoda</taxon>
        <taxon>Hexapoda</taxon>
        <taxon>Insecta</taxon>
        <taxon>Pterygota</taxon>
        <taxon>Neoptera</taxon>
        <taxon>Endopterygota</taxon>
        <taxon>Coleoptera</taxon>
        <taxon>Polyphaga</taxon>
        <taxon>Cucujiformia</taxon>
        <taxon>Chrysomeloidea</taxon>
        <taxon>Cerambycidae</taxon>
        <taxon>Lamiinae</taxon>
        <taxon>Lamiini</taxon>
        <taxon>Anoplophora</taxon>
    </lineage>
</organism>